<sequence>MNIATPKAAGQAGGKKRADTVSRRERRVSKSPSGTAEGRDRIPSTHDRGDGTAPTLRTDLSSKHNYRFKDANGTDLGLLELFGDKDALVTYFWMFGPERARVRARCARNWLGAV</sequence>
<name>A0ABW4WDA5_9HYPH</name>
<dbReference type="RefSeq" id="WP_379020232.1">
    <property type="nucleotide sequence ID" value="NZ_JBHUGY010000026.1"/>
</dbReference>
<evidence type="ECO:0000313" key="2">
    <source>
        <dbReference type="EMBL" id="MFD2054561.1"/>
    </source>
</evidence>
<accession>A0ABW4WDA5</accession>
<evidence type="ECO:0000256" key="1">
    <source>
        <dbReference type="SAM" id="MobiDB-lite"/>
    </source>
</evidence>
<feature type="region of interest" description="Disordered" evidence="1">
    <location>
        <begin position="1"/>
        <end position="58"/>
    </location>
</feature>
<reference evidence="3" key="1">
    <citation type="journal article" date="2019" name="Int. J. Syst. Evol. Microbiol.">
        <title>The Global Catalogue of Microorganisms (GCM) 10K type strain sequencing project: providing services to taxonomists for standard genome sequencing and annotation.</title>
        <authorList>
            <consortium name="The Broad Institute Genomics Platform"/>
            <consortium name="The Broad Institute Genome Sequencing Center for Infectious Disease"/>
            <person name="Wu L."/>
            <person name="Ma J."/>
        </authorList>
    </citation>
    <scope>NUCLEOTIDE SEQUENCE [LARGE SCALE GENOMIC DNA]</scope>
    <source>
        <strain evidence="3">CGMCC 1.16226</strain>
    </source>
</reference>
<comment type="caution">
    <text evidence="2">The sequence shown here is derived from an EMBL/GenBank/DDBJ whole genome shotgun (WGS) entry which is preliminary data.</text>
</comment>
<organism evidence="2 3">
    <name type="scientific">Mesorhizobium calcicola</name>
    <dbReference type="NCBI Taxonomy" id="1300310"/>
    <lineage>
        <taxon>Bacteria</taxon>
        <taxon>Pseudomonadati</taxon>
        <taxon>Pseudomonadota</taxon>
        <taxon>Alphaproteobacteria</taxon>
        <taxon>Hyphomicrobiales</taxon>
        <taxon>Phyllobacteriaceae</taxon>
        <taxon>Mesorhizobium</taxon>
    </lineage>
</organism>
<dbReference type="EMBL" id="JBHUGY010000026">
    <property type="protein sequence ID" value="MFD2054561.1"/>
    <property type="molecule type" value="Genomic_DNA"/>
</dbReference>
<evidence type="ECO:0000313" key="3">
    <source>
        <dbReference type="Proteomes" id="UP001597349"/>
    </source>
</evidence>
<dbReference type="Proteomes" id="UP001597349">
    <property type="component" value="Unassembled WGS sequence"/>
</dbReference>
<feature type="compositionally biased region" description="Basic and acidic residues" evidence="1">
    <location>
        <begin position="37"/>
        <end position="50"/>
    </location>
</feature>
<proteinExistence type="predicted"/>
<gene>
    <name evidence="2" type="ORF">ACFSQT_16150</name>
</gene>
<protein>
    <submittedName>
        <fullName evidence="2">Uncharacterized protein</fullName>
    </submittedName>
</protein>
<keyword evidence="3" id="KW-1185">Reference proteome</keyword>